<feature type="compositionally biased region" description="Polar residues" evidence="1">
    <location>
        <begin position="74"/>
        <end position="88"/>
    </location>
</feature>
<dbReference type="OrthoDB" id="10069504at2759"/>
<gene>
    <name evidence="2" type="ORF">MGAL_10B045199</name>
</gene>
<evidence type="ECO:0000313" key="2">
    <source>
        <dbReference type="EMBL" id="VDH97566.1"/>
    </source>
</evidence>
<keyword evidence="3" id="KW-1185">Reference proteome</keyword>
<feature type="region of interest" description="Disordered" evidence="1">
    <location>
        <begin position="1"/>
        <end position="98"/>
    </location>
</feature>
<proteinExistence type="predicted"/>
<evidence type="ECO:0000313" key="3">
    <source>
        <dbReference type="Proteomes" id="UP000596742"/>
    </source>
</evidence>
<dbReference type="EMBL" id="UYJE01000911">
    <property type="protein sequence ID" value="VDH97566.1"/>
    <property type="molecule type" value="Genomic_DNA"/>
</dbReference>
<dbReference type="Proteomes" id="UP000596742">
    <property type="component" value="Unassembled WGS sequence"/>
</dbReference>
<feature type="compositionally biased region" description="Basic residues" evidence="1">
    <location>
        <begin position="20"/>
        <end position="31"/>
    </location>
</feature>
<feature type="compositionally biased region" description="Basic residues" evidence="1">
    <location>
        <begin position="1"/>
        <end position="12"/>
    </location>
</feature>
<accession>A0A8B6BZD3</accession>
<protein>
    <submittedName>
        <fullName evidence="2">Uncharacterized protein</fullName>
    </submittedName>
</protein>
<comment type="caution">
    <text evidence="2">The sequence shown here is derived from an EMBL/GenBank/DDBJ whole genome shotgun (WGS) entry which is preliminary data.</text>
</comment>
<reference evidence="2" key="1">
    <citation type="submission" date="2018-11" db="EMBL/GenBank/DDBJ databases">
        <authorList>
            <person name="Alioto T."/>
            <person name="Alioto T."/>
        </authorList>
    </citation>
    <scope>NUCLEOTIDE SEQUENCE</scope>
</reference>
<name>A0A8B6BZD3_MYTGA</name>
<sequence length="98" mass="10996">MAKKERKPKKMRAFGEHIDKSKKKKKPKIKKSAFDDELTSTSRTALKKFRAGPSYQERKELGMAAKKPIRGKQSGPNRGKQSGPNRGKQSGPDRGKQS</sequence>
<evidence type="ECO:0000256" key="1">
    <source>
        <dbReference type="SAM" id="MobiDB-lite"/>
    </source>
</evidence>
<organism evidence="2 3">
    <name type="scientific">Mytilus galloprovincialis</name>
    <name type="common">Mediterranean mussel</name>
    <dbReference type="NCBI Taxonomy" id="29158"/>
    <lineage>
        <taxon>Eukaryota</taxon>
        <taxon>Metazoa</taxon>
        <taxon>Spiralia</taxon>
        <taxon>Lophotrochozoa</taxon>
        <taxon>Mollusca</taxon>
        <taxon>Bivalvia</taxon>
        <taxon>Autobranchia</taxon>
        <taxon>Pteriomorphia</taxon>
        <taxon>Mytilida</taxon>
        <taxon>Mytiloidea</taxon>
        <taxon>Mytilidae</taxon>
        <taxon>Mytilinae</taxon>
        <taxon>Mytilus</taxon>
    </lineage>
</organism>
<dbReference type="AlphaFoldDB" id="A0A8B6BZD3"/>